<dbReference type="OrthoDB" id="2438118at2759"/>
<dbReference type="AlphaFoldDB" id="A0A9N9F0V1"/>
<proteinExistence type="predicted"/>
<gene>
    <name evidence="1" type="ORF">DEBURN_LOCUS4741</name>
</gene>
<dbReference type="EMBL" id="CAJVPK010000380">
    <property type="protein sequence ID" value="CAG8502316.1"/>
    <property type="molecule type" value="Genomic_DNA"/>
</dbReference>
<dbReference type="Proteomes" id="UP000789706">
    <property type="component" value="Unassembled WGS sequence"/>
</dbReference>
<evidence type="ECO:0000313" key="1">
    <source>
        <dbReference type="EMBL" id="CAG8502316.1"/>
    </source>
</evidence>
<protein>
    <submittedName>
        <fullName evidence="1">2274_t:CDS:1</fullName>
    </submittedName>
</protein>
<comment type="caution">
    <text evidence="1">The sequence shown here is derived from an EMBL/GenBank/DDBJ whole genome shotgun (WGS) entry which is preliminary data.</text>
</comment>
<sequence length="203" mass="23027">MTRINQFANNFNNSQEYPNNIKAAYQPDVKVKNSDFTLNHSYHLPPSLHPIQSDSNTSDIFGTIGTIKEPKMIKKTCARCKESNKCIKLLYSKIGKVEELVNSLAKNTVCHKAPYNRNNIKNQQIGKKLNKNNASKTWEIPQIVIQRPDDNYDAPDTSMAPNLNTSAPFDLFTNGRDISSYSLEDLQKAIMTLTRAMIYPSRN</sequence>
<accession>A0A9N9F0V1</accession>
<organism evidence="1 2">
    <name type="scientific">Diversispora eburnea</name>
    <dbReference type="NCBI Taxonomy" id="1213867"/>
    <lineage>
        <taxon>Eukaryota</taxon>
        <taxon>Fungi</taxon>
        <taxon>Fungi incertae sedis</taxon>
        <taxon>Mucoromycota</taxon>
        <taxon>Glomeromycotina</taxon>
        <taxon>Glomeromycetes</taxon>
        <taxon>Diversisporales</taxon>
        <taxon>Diversisporaceae</taxon>
        <taxon>Diversispora</taxon>
    </lineage>
</organism>
<evidence type="ECO:0000313" key="2">
    <source>
        <dbReference type="Proteomes" id="UP000789706"/>
    </source>
</evidence>
<keyword evidence="2" id="KW-1185">Reference proteome</keyword>
<name>A0A9N9F0V1_9GLOM</name>
<reference evidence="1" key="1">
    <citation type="submission" date="2021-06" db="EMBL/GenBank/DDBJ databases">
        <authorList>
            <person name="Kallberg Y."/>
            <person name="Tangrot J."/>
            <person name="Rosling A."/>
        </authorList>
    </citation>
    <scope>NUCLEOTIDE SEQUENCE</scope>
    <source>
        <strain evidence="1">AZ414A</strain>
    </source>
</reference>